<organism evidence="3 4">
    <name type="scientific">Lachnellula willkommii</name>
    <dbReference type="NCBI Taxonomy" id="215461"/>
    <lineage>
        <taxon>Eukaryota</taxon>
        <taxon>Fungi</taxon>
        <taxon>Dikarya</taxon>
        <taxon>Ascomycota</taxon>
        <taxon>Pezizomycotina</taxon>
        <taxon>Leotiomycetes</taxon>
        <taxon>Helotiales</taxon>
        <taxon>Lachnaceae</taxon>
        <taxon>Lachnellula</taxon>
    </lineage>
</organism>
<proteinExistence type="predicted"/>
<reference evidence="3 4" key="1">
    <citation type="submission" date="2018-05" db="EMBL/GenBank/DDBJ databases">
        <title>Genome sequencing and assembly of the regulated plant pathogen Lachnellula willkommii and related sister species for the development of diagnostic species identification markers.</title>
        <authorList>
            <person name="Giroux E."/>
            <person name="Bilodeau G."/>
        </authorList>
    </citation>
    <scope>NUCLEOTIDE SEQUENCE [LARGE SCALE GENOMIC DNA]</scope>
    <source>
        <strain evidence="3 4">CBS 172.35</strain>
    </source>
</reference>
<comment type="caution">
    <text evidence="3">The sequence shown here is derived from an EMBL/GenBank/DDBJ whole genome shotgun (WGS) entry which is preliminary data.</text>
</comment>
<evidence type="ECO:0000259" key="2">
    <source>
        <dbReference type="PROSITE" id="PS50097"/>
    </source>
</evidence>
<feature type="region of interest" description="Disordered" evidence="1">
    <location>
        <begin position="94"/>
        <end position="130"/>
    </location>
</feature>
<dbReference type="Proteomes" id="UP000315522">
    <property type="component" value="Unassembled WGS sequence"/>
</dbReference>
<dbReference type="EMBL" id="QGML01000781">
    <property type="protein sequence ID" value="TVY90686.1"/>
    <property type="molecule type" value="Genomic_DNA"/>
</dbReference>
<sequence>MSSPSQNPDAEGPRQPIIFKFPGLKVDTRLEVFGQEYHVHSNILKLYSAFFRTFLDSPDKTPAPASALFRYEYVSVIDDDGEWGLEVALKRDNQKAVPQEAGNSPAQAESVSQPKTTTSQSNNGNLKKPRKARYERLAFSRLLYALYRERYNVSSMRELGDIVRLADFYCALPAVSRSVDSVLLHSPEMIEQIPDSSVTTLEMAHKLRHPLLFREALIHVVSKWEEGFTHLQLSPELTHVITIVYNRLQEKAHKVTYDILQATANNEWVRKAFESAVRTLELDATTGTARFFRLVYTSWPQNPVSRSLRSLRALETMGELLSNNLSLARLAPTPVPIQAGGPGYERKFLCASIEYHELPWDKEAVDW</sequence>
<name>A0A559MCK8_9HELO</name>
<evidence type="ECO:0000256" key="1">
    <source>
        <dbReference type="SAM" id="MobiDB-lite"/>
    </source>
</evidence>
<feature type="compositionally biased region" description="Polar residues" evidence="1">
    <location>
        <begin position="101"/>
        <end position="125"/>
    </location>
</feature>
<dbReference type="InterPro" id="IPR000210">
    <property type="entry name" value="BTB/POZ_dom"/>
</dbReference>
<feature type="domain" description="BTB" evidence="2">
    <location>
        <begin position="26"/>
        <end position="57"/>
    </location>
</feature>
<dbReference type="AlphaFoldDB" id="A0A559MCK8"/>
<evidence type="ECO:0000313" key="4">
    <source>
        <dbReference type="Proteomes" id="UP000315522"/>
    </source>
</evidence>
<dbReference type="PROSITE" id="PS50097">
    <property type="entry name" value="BTB"/>
    <property type="match status" value="1"/>
</dbReference>
<evidence type="ECO:0000313" key="3">
    <source>
        <dbReference type="EMBL" id="TVY90686.1"/>
    </source>
</evidence>
<dbReference type="PANTHER" id="PTHR38119:SF1">
    <property type="entry name" value="BTB DOMAIN-CONTAINING PROTEIN"/>
    <property type="match status" value="1"/>
</dbReference>
<dbReference type="Gene3D" id="3.30.710.10">
    <property type="entry name" value="Potassium Channel Kv1.1, Chain A"/>
    <property type="match status" value="1"/>
</dbReference>
<keyword evidence="4" id="KW-1185">Reference proteome</keyword>
<accession>A0A559MCK8</accession>
<dbReference type="PANTHER" id="PTHR38119">
    <property type="entry name" value="BTB DOMAIN-CONTAINING PROTEIN-RELATED"/>
    <property type="match status" value="1"/>
</dbReference>
<protein>
    <recommendedName>
        <fullName evidence="2">BTB domain-containing protein</fullName>
    </recommendedName>
</protein>
<gene>
    <name evidence="3" type="ORF">LAWI1_G004970</name>
</gene>
<dbReference type="InterPro" id="IPR011333">
    <property type="entry name" value="SKP1/BTB/POZ_sf"/>
</dbReference>